<reference evidence="7" key="2">
    <citation type="submission" date="2019-06" db="EMBL/GenBank/DDBJ databases">
        <title>Genomics analysis of Aphanomyces spp. identifies a new class of oomycete effector associated with host adaptation.</title>
        <authorList>
            <person name="Gaulin E."/>
        </authorList>
    </citation>
    <scope>NUCLEOTIDE SEQUENCE</scope>
    <source>
        <strain evidence="7">CBS 578.67</strain>
    </source>
</reference>
<keyword evidence="3 6" id="KW-1133">Transmembrane helix</keyword>
<keyword evidence="9" id="KW-1185">Reference proteome</keyword>
<gene>
    <name evidence="8" type="primary">Aste57867_24909</name>
    <name evidence="7" type="ORF">As57867_024831</name>
    <name evidence="8" type="ORF">ASTE57867_24909</name>
</gene>
<dbReference type="PANTHER" id="PTHR42770:SF7">
    <property type="entry name" value="MEMBRANE PROTEIN"/>
    <property type="match status" value="1"/>
</dbReference>
<dbReference type="OrthoDB" id="75152at2759"/>
<dbReference type="PANTHER" id="PTHR42770">
    <property type="entry name" value="AMINO ACID TRANSPORTER-RELATED"/>
    <property type="match status" value="1"/>
</dbReference>
<dbReference type="EMBL" id="VJMH01007464">
    <property type="protein sequence ID" value="KAF0683008.1"/>
    <property type="molecule type" value="Genomic_DNA"/>
</dbReference>
<evidence type="ECO:0000256" key="1">
    <source>
        <dbReference type="ARBA" id="ARBA00004141"/>
    </source>
</evidence>
<name>A0A485LVY1_9STRA</name>
<keyword evidence="2 6" id="KW-0812">Transmembrane</keyword>
<dbReference type="GO" id="GO:0016020">
    <property type="term" value="C:membrane"/>
    <property type="evidence" value="ECO:0007669"/>
    <property type="project" value="UniProtKB-SubCell"/>
</dbReference>
<sequence length="433" mass="47692">MVPTFWPWINDFPYVSWAISYVVACVMLILGGNVYWRWNMALALISFVIILVYLVGSLPYVDIQAHSGGSANYFIGGFSDFMLAFPLAAWYFVGVESLNRLCGEVYEPRISIPIGQMSCITTLCITAIGVFFVGISLDPGMPAIATALSPLNYGFNRMFNCTDYTSTLLAVPATFATAQGFVQSYSKIISAMAGSQLLPAILHQKHPTFKTPVYTIVGGSIISFGLCFLDYYKSLDAILFNSCILLGTVSYLSQCVGYIYLKKNFRTMERKFHSPLGNAGAIYSILIWLVTVVAIVCFQQDNQLSVLVTLSILAVCSVYYHVHAKHVQKFSEEERKSLFFAHVANHNNSKRSSRKRRSGNLSGLLKRVGLKKLATFTSAVQRPSTHASSTTLAVGPTRETTSNQKIKRSSHATESPPPGGPSTQSLRRPQPTT</sequence>
<feature type="compositionally biased region" description="Polar residues" evidence="5">
    <location>
        <begin position="381"/>
        <end position="404"/>
    </location>
</feature>
<dbReference type="Proteomes" id="UP000332933">
    <property type="component" value="Unassembled WGS sequence"/>
</dbReference>
<evidence type="ECO:0000313" key="9">
    <source>
        <dbReference type="Proteomes" id="UP000332933"/>
    </source>
</evidence>
<feature type="transmembrane region" description="Helical" evidence="6">
    <location>
        <begin position="304"/>
        <end position="322"/>
    </location>
</feature>
<feature type="region of interest" description="Disordered" evidence="5">
    <location>
        <begin position="381"/>
        <end position="433"/>
    </location>
</feature>
<evidence type="ECO:0000313" key="7">
    <source>
        <dbReference type="EMBL" id="KAF0683008.1"/>
    </source>
</evidence>
<reference evidence="8 9" key="1">
    <citation type="submission" date="2019-03" db="EMBL/GenBank/DDBJ databases">
        <authorList>
            <person name="Gaulin E."/>
            <person name="Dumas B."/>
        </authorList>
    </citation>
    <scope>NUCLEOTIDE SEQUENCE [LARGE SCALE GENOMIC DNA]</scope>
    <source>
        <strain evidence="8">CBS 568.67</strain>
    </source>
</reference>
<proteinExistence type="predicted"/>
<feature type="transmembrane region" description="Helical" evidence="6">
    <location>
        <begin position="238"/>
        <end position="261"/>
    </location>
</feature>
<feature type="transmembrane region" description="Helical" evidence="6">
    <location>
        <begin position="12"/>
        <end position="36"/>
    </location>
</feature>
<dbReference type="AlphaFoldDB" id="A0A485LVY1"/>
<evidence type="ECO:0000256" key="2">
    <source>
        <dbReference type="ARBA" id="ARBA00022692"/>
    </source>
</evidence>
<dbReference type="InterPro" id="IPR050367">
    <property type="entry name" value="APC_superfamily"/>
</dbReference>
<protein>
    <submittedName>
        <fullName evidence="8">Aste57867_24909 protein</fullName>
    </submittedName>
</protein>
<feature type="transmembrane region" description="Helical" evidence="6">
    <location>
        <begin position="113"/>
        <end position="135"/>
    </location>
</feature>
<dbReference type="EMBL" id="CAADRA010007490">
    <property type="protein sequence ID" value="VFU01541.1"/>
    <property type="molecule type" value="Genomic_DNA"/>
</dbReference>
<accession>A0A485LVY1</accession>
<evidence type="ECO:0000256" key="5">
    <source>
        <dbReference type="SAM" id="MobiDB-lite"/>
    </source>
</evidence>
<feature type="transmembrane region" description="Helical" evidence="6">
    <location>
        <begin position="73"/>
        <end position="93"/>
    </location>
</feature>
<feature type="transmembrane region" description="Helical" evidence="6">
    <location>
        <begin position="42"/>
        <end position="61"/>
    </location>
</feature>
<keyword evidence="4 6" id="KW-0472">Membrane</keyword>
<evidence type="ECO:0000313" key="8">
    <source>
        <dbReference type="EMBL" id="VFU01541.1"/>
    </source>
</evidence>
<dbReference type="Gene3D" id="1.20.1740.10">
    <property type="entry name" value="Amino acid/polyamine transporter I"/>
    <property type="match status" value="1"/>
</dbReference>
<feature type="transmembrane region" description="Helical" evidence="6">
    <location>
        <begin position="281"/>
        <end position="298"/>
    </location>
</feature>
<evidence type="ECO:0000256" key="4">
    <source>
        <dbReference type="ARBA" id="ARBA00023136"/>
    </source>
</evidence>
<feature type="transmembrane region" description="Helical" evidence="6">
    <location>
        <begin position="213"/>
        <end position="232"/>
    </location>
</feature>
<evidence type="ECO:0000256" key="3">
    <source>
        <dbReference type="ARBA" id="ARBA00022989"/>
    </source>
</evidence>
<evidence type="ECO:0000256" key="6">
    <source>
        <dbReference type="SAM" id="Phobius"/>
    </source>
</evidence>
<feature type="compositionally biased region" description="Polar residues" evidence="5">
    <location>
        <begin position="421"/>
        <end position="433"/>
    </location>
</feature>
<organism evidence="8 9">
    <name type="scientific">Aphanomyces stellatus</name>
    <dbReference type="NCBI Taxonomy" id="120398"/>
    <lineage>
        <taxon>Eukaryota</taxon>
        <taxon>Sar</taxon>
        <taxon>Stramenopiles</taxon>
        <taxon>Oomycota</taxon>
        <taxon>Saprolegniomycetes</taxon>
        <taxon>Saprolegniales</taxon>
        <taxon>Verrucalvaceae</taxon>
        <taxon>Aphanomyces</taxon>
    </lineage>
</organism>
<comment type="subcellular location">
    <subcellularLocation>
        <location evidence="1">Membrane</location>
        <topology evidence="1">Multi-pass membrane protein</topology>
    </subcellularLocation>
</comment>